<dbReference type="AlphaFoldDB" id="A0A7G9GUE4"/>
<evidence type="ECO:0000256" key="6">
    <source>
        <dbReference type="ARBA" id="ARBA00044538"/>
    </source>
</evidence>
<organism evidence="7 8">
    <name type="scientific">Fusobacterium hominis</name>
    <dbReference type="NCBI Taxonomy" id="2764326"/>
    <lineage>
        <taxon>Bacteria</taxon>
        <taxon>Fusobacteriati</taxon>
        <taxon>Fusobacteriota</taxon>
        <taxon>Fusobacteriia</taxon>
        <taxon>Fusobacteriales</taxon>
        <taxon>Fusobacteriaceae</taxon>
        <taxon>Fusobacterium</taxon>
    </lineage>
</organism>
<dbReference type="KEGG" id="fho:H9Q81_05400"/>
<dbReference type="PANTHER" id="PTHR39178">
    <property type="entry name" value="HYPOTHETICAL RIBOSOME-ASSOCIATED PROTEIN"/>
    <property type="match status" value="1"/>
</dbReference>
<sequence>MTKVEVFRKNGRIVGYKATGHSDYAEYGEDIVCAALSMALQLPLGGMQDILDIYPRFDIDSDGYLNVDLRNMNVGDKEQALNVLLESMVLMIRNLSKDYPKNIKLVEKEEK</sequence>
<evidence type="ECO:0000256" key="1">
    <source>
        <dbReference type="ARBA" id="ARBA00022517"/>
    </source>
</evidence>
<gene>
    <name evidence="7" type="ORF">H9Q81_05400</name>
</gene>
<evidence type="ECO:0000256" key="5">
    <source>
        <dbReference type="ARBA" id="ARBA00044503"/>
    </source>
</evidence>
<dbReference type="GO" id="GO:0008234">
    <property type="term" value="F:cysteine-type peptidase activity"/>
    <property type="evidence" value="ECO:0007669"/>
    <property type="project" value="UniProtKB-KW"/>
</dbReference>
<dbReference type="Gene3D" id="3.30.70.1490">
    <property type="entry name" value="Cysteine protease Prp"/>
    <property type="match status" value="1"/>
</dbReference>
<reference evidence="7 8" key="1">
    <citation type="submission" date="2020-08" db="EMBL/GenBank/DDBJ databases">
        <authorList>
            <person name="Liu C."/>
            <person name="Sun Q."/>
        </authorList>
    </citation>
    <scope>NUCLEOTIDE SEQUENCE [LARGE SCALE GENOMIC DNA]</scope>
    <source>
        <strain evidence="7 8">NSJ-57</strain>
    </source>
</reference>
<name>A0A7G9GUE4_9FUSO</name>
<evidence type="ECO:0000313" key="8">
    <source>
        <dbReference type="Proteomes" id="UP000515913"/>
    </source>
</evidence>
<evidence type="ECO:0000256" key="2">
    <source>
        <dbReference type="ARBA" id="ARBA00022670"/>
    </source>
</evidence>
<evidence type="ECO:0000256" key="4">
    <source>
        <dbReference type="ARBA" id="ARBA00022807"/>
    </source>
</evidence>
<evidence type="ECO:0000313" key="7">
    <source>
        <dbReference type="EMBL" id="QNM14426.1"/>
    </source>
</evidence>
<dbReference type="RefSeq" id="WP_101473982.1">
    <property type="nucleotide sequence ID" value="NZ_CP060637.1"/>
</dbReference>
<dbReference type="EMBL" id="CP060637">
    <property type="protein sequence ID" value="QNM14426.1"/>
    <property type="molecule type" value="Genomic_DNA"/>
</dbReference>
<dbReference type="Pfam" id="PF04327">
    <property type="entry name" value="Peptidase_Prp"/>
    <property type="match status" value="1"/>
</dbReference>
<dbReference type="GO" id="GO:0042254">
    <property type="term" value="P:ribosome biogenesis"/>
    <property type="evidence" value="ECO:0007669"/>
    <property type="project" value="UniProtKB-KW"/>
</dbReference>
<keyword evidence="1" id="KW-0690">Ribosome biogenesis</keyword>
<dbReference type="GO" id="GO:0006508">
    <property type="term" value="P:proteolysis"/>
    <property type="evidence" value="ECO:0007669"/>
    <property type="project" value="UniProtKB-KW"/>
</dbReference>
<comment type="similarity">
    <text evidence="5">Belongs to the Prp family.</text>
</comment>
<dbReference type="InterPro" id="IPR036764">
    <property type="entry name" value="Peptidase_Prp_sf"/>
</dbReference>
<dbReference type="InterPro" id="IPR007422">
    <property type="entry name" value="Peptidase_Prp"/>
</dbReference>
<accession>A0A7G9GUE4</accession>
<protein>
    <recommendedName>
        <fullName evidence="6">Ribosomal processing cysteine protease Prp</fullName>
    </recommendedName>
</protein>
<keyword evidence="8" id="KW-1185">Reference proteome</keyword>
<proteinExistence type="inferred from homology"/>
<keyword evidence="3" id="KW-0378">Hydrolase</keyword>
<keyword evidence="2 7" id="KW-0645">Protease</keyword>
<dbReference type="SUPFAM" id="SSF118010">
    <property type="entry name" value="TM1457-like"/>
    <property type="match status" value="1"/>
</dbReference>
<dbReference type="Proteomes" id="UP000515913">
    <property type="component" value="Chromosome"/>
</dbReference>
<keyword evidence="4" id="KW-0788">Thiol protease</keyword>
<dbReference type="CDD" id="cd16332">
    <property type="entry name" value="Prp-like"/>
    <property type="match status" value="1"/>
</dbReference>
<dbReference type="PANTHER" id="PTHR39178:SF1">
    <property type="entry name" value="RIBOSOMAL-PROCESSING CYSTEINE PROTEASE PRP"/>
    <property type="match status" value="1"/>
</dbReference>
<evidence type="ECO:0000256" key="3">
    <source>
        <dbReference type="ARBA" id="ARBA00022801"/>
    </source>
</evidence>